<evidence type="ECO:0000313" key="2">
    <source>
        <dbReference type="EMBL" id="KAG7822319.1"/>
    </source>
</evidence>
<dbReference type="EMBL" id="JAHLUX010000001">
    <property type="protein sequence ID" value="KAG7822319.1"/>
    <property type="molecule type" value="Genomic_DNA"/>
</dbReference>
<gene>
    <name evidence="2" type="ORF">KL928_000794</name>
</gene>
<name>A0AAN6DN67_PICAN</name>
<dbReference type="AlphaFoldDB" id="A0AAN6DN67"/>
<reference evidence="2" key="1">
    <citation type="journal article" date="2021" name="G3 (Bethesda)">
        <title>Genomic diversity, chromosomal rearrangements, and interspecies hybridization in the ogataea polymorpha species complex.</title>
        <authorList>
            <person name="Hanson S.J."/>
            <person name="Cinneide E.O."/>
            <person name="Salzberg L.I."/>
            <person name="Wolfe K.H."/>
            <person name="McGowan J."/>
            <person name="Fitzpatrick D.A."/>
            <person name="Matlin K."/>
        </authorList>
    </citation>
    <scope>NUCLEOTIDE SEQUENCE</scope>
    <source>
        <strain evidence="2">61-244</strain>
    </source>
</reference>
<evidence type="ECO:0000313" key="3">
    <source>
        <dbReference type="Proteomes" id="UP001196530"/>
    </source>
</evidence>
<feature type="region of interest" description="Disordered" evidence="1">
    <location>
        <begin position="292"/>
        <end position="344"/>
    </location>
</feature>
<comment type="caution">
    <text evidence="2">The sequence shown here is derived from an EMBL/GenBank/DDBJ whole genome shotgun (WGS) entry which is preliminary data.</text>
</comment>
<accession>A0AAN6DN67</accession>
<sequence length="344" mass="34420">MAGPVAGPPIQSSGCCLRGGFGGGFLLFGRGVYMAGPAAGLSGGYERRVCMAGFSGGFQWRVFMAGPISQQPVVVASSNLDSHAETGQRSVFGGDEEAAAGVPVPAGAATVQHRRGAHGRDVHQGGGDVWGAVHDDGGAGGLLAGAEPRGGVSDARVLAAAAEVEQGDQVWVSDQKHAEADCAADAPEPEHSTRGGGAVPRVRAAGAERGAEPEVRQQAHAVRVPDHGAPELADDAAEPAGERVPDEPAGLFPAHPERLGVPGVPPVWAAGEQREGVPHAQRQQRGGVLLPAVRDGPCAGADSGRVSGGGGPRAVAPDHGARVLAGGQPGDDLRAAVPHDVSCG</sequence>
<organism evidence="2 3">
    <name type="scientific">Pichia angusta</name>
    <name type="common">Yeast</name>
    <name type="synonym">Hansenula polymorpha</name>
    <dbReference type="NCBI Taxonomy" id="870730"/>
    <lineage>
        <taxon>Eukaryota</taxon>
        <taxon>Fungi</taxon>
        <taxon>Dikarya</taxon>
        <taxon>Ascomycota</taxon>
        <taxon>Saccharomycotina</taxon>
        <taxon>Pichiomycetes</taxon>
        <taxon>Pichiales</taxon>
        <taxon>Pichiaceae</taxon>
        <taxon>Ogataea</taxon>
    </lineage>
</organism>
<dbReference type="GeneID" id="66124845"/>
<feature type="region of interest" description="Disordered" evidence="1">
    <location>
        <begin position="225"/>
        <end position="246"/>
    </location>
</feature>
<protein>
    <submittedName>
        <fullName evidence="2">Uncharacterized protein</fullName>
    </submittedName>
</protein>
<evidence type="ECO:0000256" key="1">
    <source>
        <dbReference type="SAM" id="MobiDB-lite"/>
    </source>
</evidence>
<dbReference type="Proteomes" id="UP001196530">
    <property type="component" value="Unassembled WGS sequence"/>
</dbReference>
<dbReference type="RefSeq" id="XP_043062689.1">
    <property type="nucleotide sequence ID" value="XM_043206528.1"/>
</dbReference>
<proteinExistence type="predicted"/>
<feature type="region of interest" description="Disordered" evidence="1">
    <location>
        <begin position="177"/>
        <end position="198"/>
    </location>
</feature>